<keyword evidence="1" id="KW-0812">Transmembrane</keyword>
<feature type="transmembrane region" description="Helical" evidence="1">
    <location>
        <begin position="45"/>
        <end position="63"/>
    </location>
</feature>
<name>A0A1H4N6N9_9BACT</name>
<evidence type="ECO:0000313" key="2">
    <source>
        <dbReference type="EMBL" id="SEB90272.1"/>
    </source>
</evidence>
<sequence>MTVWSGHSWFRRVAIVLAGVCALIETVLSVLFGGFGYDDPPSPRWAETAALVGMATILIYLGWFLSERIASGVLCIASLYLYLYWATATMRSCLRNKCSAQQAIGSMLDPLRNFFFYPLVLCAVLLTVATDWSRYES</sequence>
<keyword evidence="1" id="KW-1133">Transmembrane helix</keyword>
<reference evidence="2 3" key="1">
    <citation type="submission" date="2016-10" db="EMBL/GenBank/DDBJ databases">
        <authorList>
            <person name="de Groot N.N."/>
        </authorList>
    </citation>
    <scope>NUCLEOTIDE SEQUENCE [LARGE SCALE GENOMIC DNA]</scope>
    <source>
        <strain evidence="2 3">AB35.6</strain>
    </source>
</reference>
<evidence type="ECO:0000256" key="1">
    <source>
        <dbReference type="SAM" id="Phobius"/>
    </source>
</evidence>
<dbReference type="Proteomes" id="UP000182409">
    <property type="component" value="Unassembled WGS sequence"/>
</dbReference>
<gene>
    <name evidence="2" type="ORF">SAMN05443244_2139</name>
</gene>
<dbReference type="RefSeq" id="WP_212733178.1">
    <property type="nucleotide sequence ID" value="NZ_FNSD01000001.1"/>
</dbReference>
<dbReference type="EMBL" id="FNSD01000001">
    <property type="protein sequence ID" value="SEB90272.1"/>
    <property type="molecule type" value="Genomic_DNA"/>
</dbReference>
<dbReference type="AlphaFoldDB" id="A0A1H4N6N9"/>
<feature type="transmembrane region" description="Helical" evidence="1">
    <location>
        <begin position="69"/>
        <end position="87"/>
    </location>
</feature>
<organism evidence="2 3">
    <name type="scientific">Terriglobus roseus</name>
    <dbReference type="NCBI Taxonomy" id="392734"/>
    <lineage>
        <taxon>Bacteria</taxon>
        <taxon>Pseudomonadati</taxon>
        <taxon>Acidobacteriota</taxon>
        <taxon>Terriglobia</taxon>
        <taxon>Terriglobales</taxon>
        <taxon>Acidobacteriaceae</taxon>
        <taxon>Terriglobus</taxon>
    </lineage>
</organism>
<feature type="transmembrane region" description="Helical" evidence="1">
    <location>
        <begin position="12"/>
        <end position="33"/>
    </location>
</feature>
<accession>A0A1H4N6N9</accession>
<protein>
    <submittedName>
        <fullName evidence="2">Uncharacterized protein</fullName>
    </submittedName>
</protein>
<proteinExistence type="predicted"/>
<feature type="transmembrane region" description="Helical" evidence="1">
    <location>
        <begin position="114"/>
        <end position="132"/>
    </location>
</feature>
<evidence type="ECO:0000313" key="3">
    <source>
        <dbReference type="Proteomes" id="UP000182409"/>
    </source>
</evidence>
<keyword evidence="1" id="KW-0472">Membrane</keyword>